<evidence type="ECO:0000313" key="3">
    <source>
        <dbReference type="Proteomes" id="UP001222325"/>
    </source>
</evidence>
<accession>A0AAD6U0P0</accession>
<dbReference type="GO" id="GO:1990644">
    <property type="term" value="F:microtubule site clamp"/>
    <property type="evidence" value="ECO:0007669"/>
    <property type="project" value="TreeGrafter"/>
</dbReference>
<sequence>MSVTGSERATRTRAGPSKPAPKPKRRQAKEVEEEEESDDFTAQVRASAEEDEIMEVPAPRTRKVAARPVNGKPAAKGKGKAKADSAPAKKVSSRADVEVIDDDDDIGPTGAAQAINDATVNNRAAKPSGTAGGTAATRQIERLKRELETANAHIQDLAKQLEESYRVRHTEPEELLARQVEKYEEIIQTKDLLLKQQQEMLEHKEPLSRDGKTSVLHMITREQADADKRSAEGQVTYWQAQVDEKDMLLAEKDQHIAELKQIQSDLQYEIKTERQNSQKASRNPPSAQRGRGPNGLLGSNDPKHAELVSFYEDVTNLLVTDIKIQEPKYFDLDEWSLTCVYTYTNKAGASDKSLSFVLRFTHDPLDASLPVESAADLDRAAQYTPLNLDQESPEFIGALEFLNTGFAFPRTQLPLFFNSLVENMKAACEDEQSETGSNHSRSMEDVQLVE</sequence>
<feature type="region of interest" description="Disordered" evidence="1">
    <location>
        <begin position="1"/>
        <end position="137"/>
    </location>
</feature>
<evidence type="ECO:0008006" key="4">
    <source>
        <dbReference type="Google" id="ProtNLM"/>
    </source>
</evidence>
<dbReference type="PANTHER" id="PTHR28006:SF1">
    <property type="entry name" value="MONOPOLIN COMPLEX SUBUNIT CSM1"/>
    <property type="match status" value="1"/>
</dbReference>
<dbReference type="Proteomes" id="UP001222325">
    <property type="component" value="Unassembled WGS sequence"/>
</dbReference>
<proteinExistence type="predicted"/>
<name>A0AAD6U0P0_9AGAR</name>
<gene>
    <name evidence="2" type="ORF">B0H15DRAFT_846569</name>
</gene>
<protein>
    <recommendedName>
        <fullName evidence="4">Monopolin complex subunit Csm1/Pcs1 C-terminal domain-containing protein</fullName>
    </recommendedName>
</protein>
<dbReference type="GO" id="GO:0051315">
    <property type="term" value="P:attachment of mitotic spindle microtubules to kinetochore"/>
    <property type="evidence" value="ECO:0007669"/>
    <property type="project" value="TreeGrafter"/>
</dbReference>
<feature type="region of interest" description="Disordered" evidence="1">
    <location>
        <begin position="428"/>
        <end position="450"/>
    </location>
</feature>
<dbReference type="GO" id="GO:0034506">
    <property type="term" value="C:chromosome, centromeric core domain"/>
    <property type="evidence" value="ECO:0007669"/>
    <property type="project" value="TreeGrafter"/>
</dbReference>
<reference evidence="2" key="1">
    <citation type="submission" date="2023-03" db="EMBL/GenBank/DDBJ databases">
        <title>Massive genome expansion in bonnet fungi (Mycena s.s.) driven by repeated elements and novel gene families across ecological guilds.</title>
        <authorList>
            <consortium name="Lawrence Berkeley National Laboratory"/>
            <person name="Harder C.B."/>
            <person name="Miyauchi S."/>
            <person name="Viragh M."/>
            <person name="Kuo A."/>
            <person name="Thoen E."/>
            <person name="Andreopoulos B."/>
            <person name="Lu D."/>
            <person name="Skrede I."/>
            <person name="Drula E."/>
            <person name="Henrissat B."/>
            <person name="Morin E."/>
            <person name="Kohler A."/>
            <person name="Barry K."/>
            <person name="LaButti K."/>
            <person name="Morin E."/>
            <person name="Salamov A."/>
            <person name="Lipzen A."/>
            <person name="Mereny Z."/>
            <person name="Hegedus B."/>
            <person name="Baldrian P."/>
            <person name="Stursova M."/>
            <person name="Weitz H."/>
            <person name="Taylor A."/>
            <person name="Grigoriev I.V."/>
            <person name="Nagy L.G."/>
            <person name="Martin F."/>
            <person name="Kauserud H."/>
        </authorList>
    </citation>
    <scope>NUCLEOTIDE SEQUENCE</scope>
    <source>
        <strain evidence="2">CBHHK173m</strain>
    </source>
</reference>
<comment type="caution">
    <text evidence="2">The sequence shown here is derived from an EMBL/GenBank/DDBJ whole genome shotgun (WGS) entry which is preliminary data.</text>
</comment>
<dbReference type="GO" id="GO:0072686">
    <property type="term" value="C:mitotic spindle"/>
    <property type="evidence" value="ECO:0007669"/>
    <property type="project" value="TreeGrafter"/>
</dbReference>
<dbReference type="PANTHER" id="PTHR28006">
    <property type="entry name" value="MONOPOLIN COMPLEX SUBUNIT CSM1"/>
    <property type="match status" value="1"/>
</dbReference>
<dbReference type="CDD" id="cd23787">
    <property type="entry name" value="RWD_CSM1"/>
    <property type="match status" value="1"/>
</dbReference>
<evidence type="ECO:0000256" key="1">
    <source>
        <dbReference type="SAM" id="MobiDB-lite"/>
    </source>
</evidence>
<dbReference type="GO" id="GO:0045144">
    <property type="term" value="P:meiotic sister chromatid segregation"/>
    <property type="evidence" value="ECO:0007669"/>
    <property type="project" value="TreeGrafter"/>
</dbReference>
<evidence type="ECO:0000313" key="2">
    <source>
        <dbReference type="EMBL" id="KAJ7085830.1"/>
    </source>
</evidence>
<keyword evidence="3" id="KW-1185">Reference proteome</keyword>
<dbReference type="GO" id="GO:0005730">
    <property type="term" value="C:nucleolus"/>
    <property type="evidence" value="ECO:0007669"/>
    <property type="project" value="TreeGrafter"/>
</dbReference>
<feature type="compositionally biased region" description="Polar residues" evidence="1">
    <location>
        <begin position="277"/>
        <end position="286"/>
    </location>
</feature>
<dbReference type="AlphaFoldDB" id="A0AAD6U0P0"/>
<organism evidence="2 3">
    <name type="scientific">Mycena belliarum</name>
    <dbReference type="NCBI Taxonomy" id="1033014"/>
    <lineage>
        <taxon>Eukaryota</taxon>
        <taxon>Fungi</taxon>
        <taxon>Dikarya</taxon>
        <taxon>Basidiomycota</taxon>
        <taxon>Agaricomycotina</taxon>
        <taxon>Agaricomycetes</taxon>
        <taxon>Agaricomycetidae</taxon>
        <taxon>Agaricales</taxon>
        <taxon>Marasmiineae</taxon>
        <taxon>Mycenaceae</taxon>
        <taxon>Mycena</taxon>
    </lineage>
</organism>
<dbReference type="EMBL" id="JARJCN010000033">
    <property type="protein sequence ID" value="KAJ7085830.1"/>
    <property type="molecule type" value="Genomic_DNA"/>
</dbReference>
<feature type="region of interest" description="Disordered" evidence="1">
    <location>
        <begin position="273"/>
        <end position="299"/>
    </location>
</feature>
<dbReference type="InterPro" id="IPR040349">
    <property type="entry name" value="Csm1/Pcs1"/>
</dbReference>
<dbReference type="GO" id="GO:0033551">
    <property type="term" value="C:monopolin complex"/>
    <property type="evidence" value="ECO:0007669"/>
    <property type="project" value="InterPro"/>
</dbReference>